<evidence type="ECO:0000313" key="1">
    <source>
        <dbReference type="EMBL" id="MBS4538359.1"/>
    </source>
</evidence>
<accession>A0A942Z8U3</accession>
<dbReference type="Proteomes" id="UP000724672">
    <property type="component" value="Unassembled WGS sequence"/>
</dbReference>
<comment type="caution">
    <text evidence="1">The sequence shown here is derived from an EMBL/GenBank/DDBJ whole genome shotgun (WGS) entry which is preliminary data.</text>
</comment>
<protein>
    <submittedName>
        <fullName evidence="1">Uncharacterized protein</fullName>
    </submittedName>
</protein>
<dbReference type="AlphaFoldDB" id="A0A942Z8U3"/>
<proteinExistence type="predicted"/>
<dbReference type="EMBL" id="WSFT01000031">
    <property type="protein sequence ID" value="MBS4538359.1"/>
    <property type="molecule type" value="Genomic_DNA"/>
</dbReference>
<evidence type="ECO:0000313" key="2">
    <source>
        <dbReference type="Proteomes" id="UP000724672"/>
    </source>
</evidence>
<organism evidence="1 2">
    <name type="scientific">Anaeromonas frigoriresistens</name>
    <dbReference type="NCBI Taxonomy" id="2683708"/>
    <lineage>
        <taxon>Bacteria</taxon>
        <taxon>Bacillati</taxon>
        <taxon>Bacillota</taxon>
        <taxon>Tissierellia</taxon>
        <taxon>Tissierellales</taxon>
        <taxon>Thermohalobacteraceae</taxon>
        <taxon>Anaeromonas</taxon>
    </lineage>
</organism>
<name>A0A942Z8U3_9FIRM</name>
<sequence>MNTERLKITNMISSILAIMLKRKATKVDIQVENTDIEARINISGNMEGLTKEEVEGFRKKLDNARSMDIEEPYWELSDTLEEEDLYLLGVMIDSFHLDFDGEYMHLTLIRKKEGTTEVE</sequence>
<reference evidence="1" key="1">
    <citation type="submission" date="2019-12" db="EMBL/GenBank/DDBJ databases">
        <title>Clostridiaceae gen. nov. sp. nov., isolated from sediment in Xinjiang, China.</title>
        <authorList>
            <person name="Zhang R."/>
        </authorList>
    </citation>
    <scope>NUCLEOTIDE SEQUENCE</scope>
    <source>
        <strain evidence="1">D2Q-11</strain>
    </source>
</reference>
<dbReference type="RefSeq" id="WP_203366283.1">
    <property type="nucleotide sequence ID" value="NZ_WSFT01000031.1"/>
</dbReference>
<keyword evidence="2" id="KW-1185">Reference proteome</keyword>
<gene>
    <name evidence="1" type="ORF">GOQ27_07775</name>
</gene>